<reference evidence="1 2" key="1">
    <citation type="submission" date="2021-03" db="EMBL/GenBank/DDBJ databases">
        <title>Genomic Encyclopedia of Type Strains, Phase III (KMG-III): the genomes of soil and plant-associated and newly described type strains.</title>
        <authorList>
            <person name="Whitman W."/>
        </authorList>
    </citation>
    <scope>NUCLEOTIDE SEQUENCE [LARGE SCALE GENOMIC DNA]</scope>
    <source>
        <strain evidence="1 2">IMMIB AFH-6</strain>
    </source>
</reference>
<gene>
    <name evidence="1" type="ORF">J2851_000471</name>
</gene>
<evidence type="ECO:0000313" key="2">
    <source>
        <dbReference type="Proteomes" id="UP000781958"/>
    </source>
</evidence>
<dbReference type="Proteomes" id="UP000781958">
    <property type="component" value="Unassembled WGS sequence"/>
</dbReference>
<keyword evidence="2" id="KW-1185">Reference proteome</keyword>
<keyword evidence="1" id="KW-0378">Hydrolase</keyword>
<sequence>MGYGANSLNFDALRGANVARLPTFKNAKGEPAHSEPDGSDWALSAWANAVTGELGEAANLIKKIERGDLTLDEARPALAKELADVQTYLDILAFRAGVNLGQATIDKFNEVSVRVGSPVRLDADDWRYATAPTPATAA</sequence>
<dbReference type="GO" id="GO:0016787">
    <property type="term" value="F:hydrolase activity"/>
    <property type="evidence" value="ECO:0007669"/>
    <property type="project" value="UniProtKB-KW"/>
</dbReference>
<dbReference type="RefSeq" id="WP_209763165.1">
    <property type="nucleotide sequence ID" value="NZ_JAGINP010000001.1"/>
</dbReference>
<dbReference type="CDD" id="cd11523">
    <property type="entry name" value="NTP-PPase"/>
    <property type="match status" value="1"/>
</dbReference>
<organism evidence="1 2">
    <name type="scientific">Azospirillum rugosum</name>
    <dbReference type="NCBI Taxonomy" id="416170"/>
    <lineage>
        <taxon>Bacteria</taxon>
        <taxon>Pseudomonadati</taxon>
        <taxon>Pseudomonadota</taxon>
        <taxon>Alphaproteobacteria</taxon>
        <taxon>Rhodospirillales</taxon>
        <taxon>Azospirillaceae</taxon>
        <taxon>Azospirillum</taxon>
    </lineage>
</organism>
<protein>
    <submittedName>
        <fullName evidence="1">NTP pyrophosphatase (Non-canonical NTP hydrolase)</fullName>
    </submittedName>
</protein>
<proteinExistence type="predicted"/>
<evidence type="ECO:0000313" key="1">
    <source>
        <dbReference type="EMBL" id="MBP2290734.1"/>
    </source>
</evidence>
<dbReference type="Gene3D" id="1.10.287.1080">
    <property type="entry name" value="MazG-like"/>
    <property type="match status" value="1"/>
</dbReference>
<dbReference type="EMBL" id="JAGINP010000001">
    <property type="protein sequence ID" value="MBP2290734.1"/>
    <property type="molecule type" value="Genomic_DNA"/>
</dbReference>
<name>A0ABS4SEW7_9PROT</name>
<accession>A0ABS4SEW7</accession>
<dbReference type="SUPFAM" id="SSF101386">
    <property type="entry name" value="all-alpha NTP pyrophosphatases"/>
    <property type="match status" value="1"/>
</dbReference>
<comment type="caution">
    <text evidence="1">The sequence shown here is derived from an EMBL/GenBank/DDBJ whole genome shotgun (WGS) entry which is preliminary data.</text>
</comment>